<organism evidence="2 3">
    <name type="scientific">Corynebacterium pseudogenitalium ATCC 33035</name>
    <dbReference type="NCBI Taxonomy" id="525264"/>
    <lineage>
        <taxon>Bacteria</taxon>
        <taxon>Bacillati</taxon>
        <taxon>Actinomycetota</taxon>
        <taxon>Actinomycetes</taxon>
        <taxon>Mycobacteriales</taxon>
        <taxon>Corynebacteriaceae</taxon>
        <taxon>Corynebacterium</taxon>
    </lineage>
</organism>
<dbReference type="EMBL" id="ABYQ02000010">
    <property type="protein sequence ID" value="EFQ80566.1"/>
    <property type="molecule type" value="Genomic_DNA"/>
</dbReference>
<sequence>MVAVLTALALVGAGTWALLNKHDSTGDPGSTLSAPASTPSGSAASEEASSTGSEEVTEEKSEGEDKNAAAADVPTKYEKCNDFADKKLSSLTRPVKEYCDDSWLFAAEDGTSNFTLFYWTDNAWHKYKTDGTAWPSDIGCYDQDKLEEARAPLPLLDKVLLCTDEGDTSTEAEEAEEDPAADEFAWAGDWNGKCDGRYILIIESALIDGPEPYTETSRIQNKYPGSKILYGGACSSLRETVDGKSVYAIYYDAGYSVDKVCSLKAQYGGNARSLNNDGDFSDPC</sequence>
<proteinExistence type="predicted"/>
<comment type="caution">
    <text evidence="2">The sequence shown here is derived from an EMBL/GenBank/DDBJ whole genome shotgun (WGS) entry which is preliminary data.</text>
</comment>
<feature type="region of interest" description="Disordered" evidence="1">
    <location>
        <begin position="25"/>
        <end position="72"/>
    </location>
</feature>
<dbReference type="Proteomes" id="UP000003020">
    <property type="component" value="Unassembled WGS sequence"/>
</dbReference>
<reference evidence="2 3" key="1">
    <citation type="submission" date="2010-08" db="EMBL/GenBank/DDBJ databases">
        <authorList>
            <person name="Muzny D."/>
            <person name="Qin X."/>
            <person name="Buhay C."/>
            <person name="Dugan-Rocha S."/>
            <person name="Ding Y."/>
            <person name="Chen G."/>
            <person name="Hawes A."/>
            <person name="Holder M."/>
            <person name="Jhangiani S."/>
            <person name="Johnson A."/>
            <person name="Khan Z."/>
            <person name="Li Z."/>
            <person name="Liu W."/>
            <person name="Liu X."/>
            <person name="Perez L."/>
            <person name="Shen H."/>
            <person name="Wang Q."/>
            <person name="Watt J."/>
            <person name="Xi L."/>
            <person name="Xin Y."/>
            <person name="Zhou J."/>
            <person name="Deng J."/>
            <person name="Jiang H."/>
            <person name="Liu Y."/>
            <person name="Qu J."/>
            <person name="Song X.-Z."/>
            <person name="Zhang L."/>
            <person name="Villasana D."/>
            <person name="Johnson A."/>
            <person name="Liu J."/>
            <person name="Liyanage D."/>
            <person name="Lorensuhewa L."/>
            <person name="Robinson T."/>
            <person name="Song A."/>
            <person name="Song B.-B."/>
            <person name="Dinh H."/>
            <person name="Thornton R."/>
            <person name="Coyle M."/>
            <person name="Francisco L."/>
            <person name="Jackson L."/>
            <person name="Javaid M."/>
            <person name="Korchina V."/>
            <person name="Kovar C."/>
            <person name="Mata R."/>
            <person name="Mathew T."/>
            <person name="Ngo R."/>
            <person name="Nguyen L."/>
            <person name="Nguyen N."/>
            <person name="Okwuonu G."/>
            <person name="Ongeri F."/>
            <person name="Pham C."/>
            <person name="Simmons D."/>
            <person name="Wilczek-Boney K."/>
            <person name="Hale W."/>
            <person name="Jakkamsetti A."/>
            <person name="Pham P."/>
            <person name="Ruth R."/>
            <person name="San Lucas F."/>
            <person name="Warren J."/>
            <person name="Zhang J."/>
            <person name="Zhao Z."/>
            <person name="Zhou C."/>
            <person name="Zhu D."/>
            <person name="Lee S."/>
            <person name="Bess C."/>
            <person name="Blankenburg K."/>
            <person name="Forbes L."/>
            <person name="Fu Q."/>
            <person name="Gubbala S."/>
            <person name="Hirani K."/>
            <person name="Jayaseelan J.C."/>
            <person name="Lara F."/>
            <person name="Munidasa M."/>
            <person name="Palculict T."/>
            <person name="Patil S."/>
            <person name="Pu L.-L."/>
            <person name="Saada N."/>
            <person name="Tang L."/>
            <person name="Weissenberger G."/>
            <person name="Zhu Y."/>
            <person name="Hemphill L."/>
            <person name="Shang Y."/>
            <person name="Youmans B."/>
            <person name="Ayvaz T."/>
            <person name="Ross M."/>
            <person name="Santibanez J."/>
            <person name="Aqrawi P."/>
            <person name="Gross S."/>
            <person name="Joshi V."/>
            <person name="Fowler G."/>
            <person name="Nazareth L."/>
            <person name="Reid J."/>
            <person name="Worley K."/>
            <person name="Petrosino J."/>
            <person name="Highlander S."/>
            <person name="Gibbs R."/>
        </authorList>
    </citation>
    <scope>NUCLEOTIDE SEQUENCE [LARGE SCALE GENOMIC DNA]</scope>
    <source>
        <strain evidence="2 3">ATCC 33035</strain>
    </source>
</reference>
<gene>
    <name evidence="2" type="ORF">HMPREF0305_11208</name>
</gene>
<feature type="compositionally biased region" description="Low complexity" evidence="1">
    <location>
        <begin position="28"/>
        <end position="54"/>
    </location>
</feature>
<evidence type="ECO:0000313" key="2">
    <source>
        <dbReference type="EMBL" id="EFQ80566.1"/>
    </source>
</evidence>
<protein>
    <submittedName>
        <fullName evidence="2">Uncharacterized protein</fullName>
    </submittedName>
</protein>
<dbReference type="AlphaFoldDB" id="E2S3V6"/>
<keyword evidence="3" id="KW-1185">Reference proteome</keyword>
<name>E2S3V6_9CORY</name>
<dbReference type="eggNOG" id="ENOG5031J4R">
    <property type="taxonomic scope" value="Bacteria"/>
</dbReference>
<dbReference type="HOGENOM" id="CLU_059712_0_0_11"/>
<evidence type="ECO:0000256" key="1">
    <source>
        <dbReference type="SAM" id="MobiDB-lite"/>
    </source>
</evidence>
<feature type="compositionally biased region" description="Basic and acidic residues" evidence="1">
    <location>
        <begin position="58"/>
        <end position="67"/>
    </location>
</feature>
<evidence type="ECO:0000313" key="3">
    <source>
        <dbReference type="Proteomes" id="UP000003020"/>
    </source>
</evidence>
<accession>E2S3V6</accession>